<accession>A0ABV9KWJ8</accession>
<name>A0ABV9KWJ8_9BACT</name>
<evidence type="ECO:0000313" key="2">
    <source>
        <dbReference type="Proteomes" id="UP001596023"/>
    </source>
</evidence>
<dbReference type="EMBL" id="JBHSGN010000064">
    <property type="protein sequence ID" value="MFC4673981.1"/>
    <property type="molecule type" value="Genomic_DNA"/>
</dbReference>
<proteinExistence type="predicted"/>
<reference evidence="2" key="1">
    <citation type="journal article" date="2019" name="Int. J. Syst. Evol. Microbiol.">
        <title>The Global Catalogue of Microorganisms (GCM) 10K type strain sequencing project: providing services to taxonomists for standard genome sequencing and annotation.</title>
        <authorList>
            <consortium name="The Broad Institute Genomics Platform"/>
            <consortium name="The Broad Institute Genome Sequencing Center for Infectious Disease"/>
            <person name="Wu L."/>
            <person name="Ma J."/>
        </authorList>
    </citation>
    <scope>NUCLEOTIDE SEQUENCE [LARGE SCALE GENOMIC DNA]</scope>
    <source>
        <strain evidence="2">CCUG 66188</strain>
    </source>
</reference>
<comment type="caution">
    <text evidence="1">The sequence shown here is derived from an EMBL/GenBank/DDBJ whole genome shotgun (WGS) entry which is preliminary data.</text>
</comment>
<dbReference type="RefSeq" id="WP_379995805.1">
    <property type="nucleotide sequence ID" value="NZ_JBHSGN010000064.1"/>
</dbReference>
<gene>
    <name evidence="1" type="ORF">ACFO6W_09770</name>
</gene>
<organism evidence="1 2">
    <name type="scientific">Dysgonomonas termitidis</name>
    <dbReference type="NCBI Taxonomy" id="1516126"/>
    <lineage>
        <taxon>Bacteria</taxon>
        <taxon>Pseudomonadati</taxon>
        <taxon>Bacteroidota</taxon>
        <taxon>Bacteroidia</taxon>
        <taxon>Bacteroidales</taxon>
        <taxon>Dysgonomonadaceae</taxon>
        <taxon>Dysgonomonas</taxon>
    </lineage>
</organism>
<sequence>MKNLDLATLGVEEMNDAQMQEVDAGSWLSDFACADITFKLELIGAFMNGYNQNKR</sequence>
<keyword evidence="2" id="KW-1185">Reference proteome</keyword>
<evidence type="ECO:0000313" key="1">
    <source>
        <dbReference type="EMBL" id="MFC4673981.1"/>
    </source>
</evidence>
<dbReference type="Proteomes" id="UP001596023">
    <property type="component" value="Unassembled WGS sequence"/>
</dbReference>
<protein>
    <submittedName>
        <fullName evidence="1">Uncharacterized protein</fullName>
    </submittedName>
</protein>